<organism evidence="3 4">
    <name type="scientific">Candidatus Methylacidiphilum fumarolicum</name>
    <dbReference type="NCBI Taxonomy" id="591154"/>
    <lineage>
        <taxon>Bacteria</taxon>
        <taxon>Pseudomonadati</taxon>
        <taxon>Verrucomicrobiota</taxon>
        <taxon>Methylacidiphilae</taxon>
        <taxon>Methylacidiphilales</taxon>
        <taxon>Methylacidiphilaceae</taxon>
        <taxon>Methylacidiphilum (ex Ratnadevi et al. 2023)</taxon>
    </lineage>
</organism>
<proteinExistence type="predicted"/>
<evidence type="ECO:0000256" key="1">
    <source>
        <dbReference type="ARBA" id="ARBA00023125"/>
    </source>
</evidence>
<protein>
    <recommendedName>
        <fullName evidence="2">Cas12f1-like TNB domain-containing protein</fullName>
    </recommendedName>
</protein>
<keyword evidence="4" id="KW-1185">Reference proteome</keyword>
<evidence type="ECO:0000313" key="4">
    <source>
        <dbReference type="Proteomes" id="UP001161497"/>
    </source>
</evidence>
<keyword evidence="1" id="KW-0238">DNA-binding</keyword>
<gene>
    <name evidence="3" type="ORF">MFUM_2093</name>
</gene>
<reference evidence="3" key="1">
    <citation type="submission" date="2023-03" db="EMBL/GenBank/DDBJ databases">
        <authorList>
            <person name="Cremers G."/>
            <person name="Picone N."/>
        </authorList>
    </citation>
    <scope>NUCLEOTIDE SEQUENCE</scope>
    <source>
        <strain evidence="3">Sample_alias</strain>
    </source>
</reference>
<sequence length="130" mass="14551">MDVSFEAFGAMVGYKAEEAGIGQLEARERKLKPIQLCHRCSSIVKKTLGDRWHECVCGASCQRDVNSTLEAPPLCLDEMEEGAALRPSGAEGCWIWKGIVENRSIREVVQLWTDGTSARSQEVREPKKLW</sequence>
<evidence type="ECO:0000259" key="2">
    <source>
        <dbReference type="Pfam" id="PF07282"/>
    </source>
</evidence>
<dbReference type="EMBL" id="OX458932">
    <property type="protein sequence ID" value="CAI9086408.1"/>
    <property type="molecule type" value="Genomic_DNA"/>
</dbReference>
<dbReference type="Proteomes" id="UP001161497">
    <property type="component" value="Chromosome"/>
</dbReference>
<name>A0ABN8XGN1_9BACT</name>
<dbReference type="InterPro" id="IPR010095">
    <property type="entry name" value="Cas12f1-like_TNB"/>
</dbReference>
<evidence type="ECO:0000313" key="3">
    <source>
        <dbReference type="EMBL" id="CAI9086408.1"/>
    </source>
</evidence>
<dbReference type="Pfam" id="PF07282">
    <property type="entry name" value="Cas12f1-like_TNB"/>
    <property type="match status" value="1"/>
</dbReference>
<accession>A0ABN8XGN1</accession>
<feature type="domain" description="Cas12f1-like TNB" evidence="2">
    <location>
        <begin position="5"/>
        <end position="67"/>
    </location>
</feature>